<protein>
    <submittedName>
        <fullName evidence="1">Uncharacterized protein</fullName>
    </submittedName>
</protein>
<dbReference type="EMBL" id="CAACVJ010000612">
    <property type="protein sequence ID" value="VEP17858.1"/>
    <property type="molecule type" value="Genomic_DNA"/>
</dbReference>
<dbReference type="AlphaFoldDB" id="A0A563W2E8"/>
<name>A0A563W2E8_9CYAN</name>
<proteinExistence type="predicted"/>
<dbReference type="Proteomes" id="UP000320055">
    <property type="component" value="Unassembled WGS sequence"/>
</dbReference>
<evidence type="ECO:0000313" key="1">
    <source>
        <dbReference type="EMBL" id="VEP17858.1"/>
    </source>
</evidence>
<sequence length="55" mass="6477">MYWSKITDRLNALVYKSCIYLLTNNEENLKKKTGWGSRKPIGNHICNSIQTVLRY</sequence>
<gene>
    <name evidence="1" type="ORF">H1P_650024</name>
</gene>
<organism evidence="1 2">
    <name type="scientific">Hyella patelloides LEGE 07179</name>
    <dbReference type="NCBI Taxonomy" id="945734"/>
    <lineage>
        <taxon>Bacteria</taxon>
        <taxon>Bacillati</taxon>
        <taxon>Cyanobacteriota</taxon>
        <taxon>Cyanophyceae</taxon>
        <taxon>Pleurocapsales</taxon>
        <taxon>Hyellaceae</taxon>
        <taxon>Hyella</taxon>
    </lineage>
</organism>
<reference evidence="1 2" key="1">
    <citation type="submission" date="2019-01" db="EMBL/GenBank/DDBJ databases">
        <authorList>
            <person name="Brito A."/>
        </authorList>
    </citation>
    <scope>NUCLEOTIDE SEQUENCE [LARGE SCALE GENOMIC DNA]</scope>
    <source>
        <strain evidence="1">1</strain>
    </source>
</reference>
<evidence type="ECO:0000313" key="2">
    <source>
        <dbReference type="Proteomes" id="UP000320055"/>
    </source>
</evidence>
<accession>A0A563W2E8</accession>
<keyword evidence="2" id="KW-1185">Reference proteome</keyword>